<sequence length="306" mass="34349">MCTCNDPCSNFPPASAKLLRRLNPTKSLPAKLSPNPPSPPPMATARSLRRLIGTLADPPPRLPAPPTQRRRRQDHRFLHHSSSSRASPSGRHAAPPPPPGGAPRAPSRTYISDMRKSAFEGNILRLLRNEIQHELEREPPAKPVDRFGPFSVDDRPGEQWIRLKRKFGENEDINIEATMFDGSIPTSKTAGSLGEDVELHISFIVNITKDKGSNVLEIMCSAWPDSIEISKLVVHGCQRMPSGLYTGPGFKELDDELQDALYDFLEERGVDEELAVFLHQYMANKDKTEFIRWMDTVKHFVEKKTT</sequence>
<comment type="caution">
    <text evidence="2">The sequence shown here is derived from an EMBL/GenBank/DDBJ whole genome shotgun (WGS) entry which is preliminary data.</text>
</comment>
<keyword evidence="3" id="KW-1185">Reference proteome</keyword>
<feature type="compositionally biased region" description="Basic residues" evidence="1">
    <location>
        <begin position="68"/>
        <end position="79"/>
    </location>
</feature>
<name>A0ABD3KPF9_EUCGL</name>
<evidence type="ECO:0000313" key="2">
    <source>
        <dbReference type="EMBL" id="KAL3739462.1"/>
    </source>
</evidence>
<dbReference type="InterPro" id="IPR003428">
    <property type="entry name" value="MAM33"/>
</dbReference>
<dbReference type="FunFam" id="3.10.280.10:FF:000003">
    <property type="entry name" value="Mitochondrial glycoprotein"/>
    <property type="match status" value="1"/>
</dbReference>
<dbReference type="PANTHER" id="PTHR10826">
    <property type="entry name" value="COMPLEMENT COMPONENT 1"/>
    <property type="match status" value="1"/>
</dbReference>
<dbReference type="InterPro" id="IPR036561">
    <property type="entry name" value="MAM33_sf"/>
</dbReference>
<dbReference type="SUPFAM" id="SSF54529">
    <property type="entry name" value="Mitochondrial glycoprotein MAM33-like"/>
    <property type="match status" value="1"/>
</dbReference>
<dbReference type="AlphaFoldDB" id="A0ABD3KPF9"/>
<evidence type="ECO:0008006" key="4">
    <source>
        <dbReference type="Google" id="ProtNLM"/>
    </source>
</evidence>
<protein>
    <recommendedName>
        <fullName evidence="4">Mitochondrial glycoprotein family protein</fullName>
    </recommendedName>
</protein>
<gene>
    <name evidence="2" type="ORF">ACJRO7_020823</name>
</gene>
<dbReference type="Gene3D" id="3.10.280.10">
    <property type="entry name" value="Mitochondrial glycoprotein"/>
    <property type="match status" value="1"/>
</dbReference>
<organism evidence="2 3">
    <name type="scientific">Eucalyptus globulus</name>
    <name type="common">Tasmanian blue gum</name>
    <dbReference type="NCBI Taxonomy" id="34317"/>
    <lineage>
        <taxon>Eukaryota</taxon>
        <taxon>Viridiplantae</taxon>
        <taxon>Streptophyta</taxon>
        <taxon>Embryophyta</taxon>
        <taxon>Tracheophyta</taxon>
        <taxon>Spermatophyta</taxon>
        <taxon>Magnoliopsida</taxon>
        <taxon>eudicotyledons</taxon>
        <taxon>Gunneridae</taxon>
        <taxon>Pentapetalae</taxon>
        <taxon>rosids</taxon>
        <taxon>malvids</taxon>
        <taxon>Myrtales</taxon>
        <taxon>Myrtaceae</taxon>
        <taxon>Myrtoideae</taxon>
        <taxon>Eucalypteae</taxon>
        <taxon>Eucalyptus</taxon>
    </lineage>
</organism>
<dbReference type="EMBL" id="JBJKBG010000005">
    <property type="protein sequence ID" value="KAL3739462.1"/>
    <property type="molecule type" value="Genomic_DNA"/>
</dbReference>
<reference evidence="2 3" key="1">
    <citation type="submission" date="2024-11" db="EMBL/GenBank/DDBJ databases">
        <title>Chromosome-level genome assembly of Eucalyptus globulus Labill. provides insights into its genome evolution.</title>
        <authorList>
            <person name="Li X."/>
        </authorList>
    </citation>
    <scope>NUCLEOTIDE SEQUENCE [LARGE SCALE GENOMIC DNA]</scope>
    <source>
        <strain evidence="2">CL2024</strain>
        <tissue evidence="2">Fresh tender leaves</tissue>
    </source>
</reference>
<evidence type="ECO:0000256" key="1">
    <source>
        <dbReference type="SAM" id="MobiDB-lite"/>
    </source>
</evidence>
<feature type="region of interest" description="Disordered" evidence="1">
    <location>
        <begin position="1"/>
        <end position="108"/>
    </location>
</feature>
<evidence type="ECO:0000313" key="3">
    <source>
        <dbReference type="Proteomes" id="UP001634007"/>
    </source>
</evidence>
<feature type="compositionally biased region" description="Pro residues" evidence="1">
    <location>
        <begin position="57"/>
        <end position="66"/>
    </location>
</feature>
<dbReference type="Pfam" id="PF02330">
    <property type="entry name" value="MAM33"/>
    <property type="match status" value="1"/>
</dbReference>
<dbReference type="PANTHER" id="PTHR10826:SF36">
    <property type="entry name" value="OS08G0439900 PROTEIN"/>
    <property type="match status" value="1"/>
</dbReference>
<accession>A0ABD3KPF9</accession>
<proteinExistence type="predicted"/>
<dbReference type="Proteomes" id="UP001634007">
    <property type="component" value="Unassembled WGS sequence"/>
</dbReference>
<feature type="compositionally biased region" description="Low complexity" evidence="1">
    <location>
        <begin position="80"/>
        <end position="93"/>
    </location>
</feature>